<protein>
    <submittedName>
        <fullName evidence="1">Uncharacterized protein</fullName>
    </submittedName>
</protein>
<reference evidence="1" key="1">
    <citation type="submission" date="2019-03" db="EMBL/GenBank/DDBJ databases">
        <title>WGS assembly of Setaria viridis.</title>
        <authorList>
            <person name="Huang P."/>
            <person name="Jenkins J."/>
            <person name="Grimwood J."/>
            <person name="Barry K."/>
            <person name="Healey A."/>
            <person name="Mamidi S."/>
            <person name="Sreedasyam A."/>
            <person name="Shu S."/>
            <person name="Feldman M."/>
            <person name="Wu J."/>
            <person name="Yu Y."/>
            <person name="Chen C."/>
            <person name="Johnson J."/>
            <person name="Rokhsar D."/>
            <person name="Baxter I."/>
            <person name="Schmutz J."/>
            <person name="Brutnell T."/>
            <person name="Kellogg E."/>
        </authorList>
    </citation>
    <scope>NUCLEOTIDE SEQUENCE [LARGE SCALE GENOMIC DNA]</scope>
</reference>
<dbReference type="Proteomes" id="UP000298652">
    <property type="component" value="Chromosome 8"/>
</dbReference>
<dbReference type="EMBL" id="CM016559">
    <property type="protein sequence ID" value="TKW02335.1"/>
    <property type="molecule type" value="Genomic_DNA"/>
</dbReference>
<evidence type="ECO:0000313" key="2">
    <source>
        <dbReference type="Proteomes" id="UP000298652"/>
    </source>
</evidence>
<accession>A0A4U6TMF8</accession>
<gene>
    <name evidence="1" type="ORF">SEVIR_8G237266v2</name>
</gene>
<evidence type="ECO:0000313" key="1">
    <source>
        <dbReference type="EMBL" id="TKW02335.1"/>
    </source>
</evidence>
<sequence length="40" mass="4622">MASMEPTTMDFENCRDVLSRLLEINVVLLEITPREELLLS</sequence>
<dbReference type="Gramene" id="TKW02335">
    <property type="protein sequence ID" value="TKW02335"/>
    <property type="gene ID" value="SEVIR_8G237266v2"/>
</dbReference>
<name>A0A4U6TMF8_SETVI</name>
<proteinExistence type="predicted"/>
<organism evidence="1 2">
    <name type="scientific">Setaria viridis</name>
    <name type="common">Green bristlegrass</name>
    <name type="synonym">Setaria italica subsp. viridis</name>
    <dbReference type="NCBI Taxonomy" id="4556"/>
    <lineage>
        <taxon>Eukaryota</taxon>
        <taxon>Viridiplantae</taxon>
        <taxon>Streptophyta</taxon>
        <taxon>Embryophyta</taxon>
        <taxon>Tracheophyta</taxon>
        <taxon>Spermatophyta</taxon>
        <taxon>Magnoliopsida</taxon>
        <taxon>Liliopsida</taxon>
        <taxon>Poales</taxon>
        <taxon>Poaceae</taxon>
        <taxon>PACMAD clade</taxon>
        <taxon>Panicoideae</taxon>
        <taxon>Panicodae</taxon>
        <taxon>Paniceae</taxon>
        <taxon>Cenchrinae</taxon>
        <taxon>Setaria</taxon>
    </lineage>
</organism>
<dbReference type="AlphaFoldDB" id="A0A4U6TMF8"/>
<keyword evidence="2" id="KW-1185">Reference proteome</keyword>